<organism evidence="3 4">
    <name type="scientific">Stachybotrys elegans</name>
    <dbReference type="NCBI Taxonomy" id="80388"/>
    <lineage>
        <taxon>Eukaryota</taxon>
        <taxon>Fungi</taxon>
        <taxon>Dikarya</taxon>
        <taxon>Ascomycota</taxon>
        <taxon>Pezizomycotina</taxon>
        <taxon>Sordariomycetes</taxon>
        <taxon>Hypocreomycetidae</taxon>
        <taxon>Hypocreales</taxon>
        <taxon>Stachybotryaceae</taxon>
        <taxon>Stachybotrys</taxon>
    </lineage>
</organism>
<dbReference type="OrthoDB" id="423498at2759"/>
<reference evidence="3" key="1">
    <citation type="journal article" date="2021" name="Nat. Commun.">
        <title>Genetic determinants of endophytism in the Arabidopsis root mycobiome.</title>
        <authorList>
            <person name="Mesny F."/>
            <person name="Miyauchi S."/>
            <person name="Thiergart T."/>
            <person name="Pickel B."/>
            <person name="Atanasova L."/>
            <person name="Karlsson M."/>
            <person name="Huettel B."/>
            <person name="Barry K.W."/>
            <person name="Haridas S."/>
            <person name="Chen C."/>
            <person name="Bauer D."/>
            <person name="Andreopoulos W."/>
            <person name="Pangilinan J."/>
            <person name="LaButti K."/>
            <person name="Riley R."/>
            <person name="Lipzen A."/>
            <person name="Clum A."/>
            <person name="Drula E."/>
            <person name="Henrissat B."/>
            <person name="Kohler A."/>
            <person name="Grigoriev I.V."/>
            <person name="Martin F.M."/>
            <person name="Hacquard S."/>
        </authorList>
    </citation>
    <scope>NUCLEOTIDE SEQUENCE</scope>
    <source>
        <strain evidence="3">MPI-CAGE-CH-0235</strain>
    </source>
</reference>
<keyword evidence="4" id="KW-1185">Reference proteome</keyword>
<accession>A0A8K0WP04</accession>
<dbReference type="PANTHER" id="PTHR47064">
    <property type="entry name" value="PUTATIVE (AFU_ORTHOLOGUE AFUA_1G08990)-RELATED"/>
    <property type="match status" value="1"/>
</dbReference>
<dbReference type="EMBL" id="JAGPNK010000010">
    <property type="protein sequence ID" value="KAH7312318.1"/>
    <property type="molecule type" value="Genomic_DNA"/>
</dbReference>
<evidence type="ECO:0000313" key="3">
    <source>
        <dbReference type="EMBL" id="KAH7312318.1"/>
    </source>
</evidence>
<feature type="domain" description="SMP-30/Gluconolactonase/LRE-like region" evidence="2">
    <location>
        <begin position="157"/>
        <end position="376"/>
    </location>
</feature>
<gene>
    <name evidence="3" type="ORF">B0I35DRAFT_452313</name>
</gene>
<dbReference type="Pfam" id="PF08450">
    <property type="entry name" value="SGL"/>
    <property type="match status" value="1"/>
</dbReference>
<evidence type="ECO:0000256" key="1">
    <source>
        <dbReference type="SAM" id="SignalP"/>
    </source>
</evidence>
<dbReference type="InterPro" id="IPR052988">
    <property type="entry name" value="Oryzine_lactonohydrolase"/>
</dbReference>
<feature type="chain" id="PRO_5035467983" evidence="1">
    <location>
        <begin position="18"/>
        <end position="402"/>
    </location>
</feature>
<proteinExistence type="predicted"/>
<dbReference type="InterPro" id="IPR013658">
    <property type="entry name" value="SGL"/>
</dbReference>
<dbReference type="InterPro" id="IPR011042">
    <property type="entry name" value="6-blade_b-propeller_TolB-like"/>
</dbReference>
<feature type="signal peptide" evidence="1">
    <location>
        <begin position="1"/>
        <end position="17"/>
    </location>
</feature>
<dbReference type="Gene3D" id="2.120.10.30">
    <property type="entry name" value="TolB, C-terminal domain"/>
    <property type="match status" value="1"/>
</dbReference>
<name>A0A8K0WP04_9HYPO</name>
<comment type="caution">
    <text evidence="3">The sequence shown here is derived from an EMBL/GenBank/DDBJ whole genome shotgun (WGS) entry which is preliminary data.</text>
</comment>
<dbReference type="PANTHER" id="PTHR47064:SF2">
    <property type="entry name" value="SMP-30_GLUCONOLACTONASE_LRE-LIKE REGION DOMAIN-CONTAINING PROTEIN-RELATED"/>
    <property type="match status" value="1"/>
</dbReference>
<sequence>MVEKAVAFFSLVALAQCQLDGVPAGFNTDRWSWVSYENPLVAVIPGHFNRTVFDAPSAANVSDERVAAINKHINASSFVAYDERFFDIIGPDATVEQLQVLPFQVHEAPCYIPEQSQLFFVEWGPPGGDNGTHDYQYLLDLKTNNLTKIRTIPPTSNVHGCVYHKGSLHVVTDGGPDETPYLATINPNSWERKTILNNYYGRPFISFNDLEIDGEGNYYLTDSLSGWGRDLHPFSAPTRPTVYFVNGTSLRPKELAYVKDGNANGISLSPDGKTLYLADTGASEVKPSRRNPHGGRDLWAWDFATTASGARLPVLTNQRLISTAMQYFYDGVRVSEGGWIFVAGGEVVDVLDPESGLTLGSIRVGGGGNDPVNLVLGEHELWIVGKGGVWHAKGIHERLKRT</sequence>
<keyword evidence="1" id="KW-0732">Signal</keyword>
<dbReference type="Proteomes" id="UP000813444">
    <property type="component" value="Unassembled WGS sequence"/>
</dbReference>
<dbReference type="SUPFAM" id="SSF63829">
    <property type="entry name" value="Calcium-dependent phosphotriesterase"/>
    <property type="match status" value="1"/>
</dbReference>
<protein>
    <submittedName>
        <fullName evidence="3">AkeP protein</fullName>
    </submittedName>
</protein>
<evidence type="ECO:0000313" key="4">
    <source>
        <dbReference type="Proteomes" id="UP000813444"/>
    </source>
</evidence>
<evidence type="ECO:0000259" key="2">
    <source>
        <dbReference type="Pfam" id="PF08450"/>
    </source>
</evidence>
<dbReference type="AlphaFoldDB" id="A0A8K0WP04"/>